<dbReference type="Gene3D" id="3.90.1410.10">
    <property type="entry name" value="set domain protein methyltransferase, domain 1"/>
    <property type="match status" value="1"/>
</dbReference>
<evidence type="ECO:0000313" key="3">
    <source>
        <dbReference type="Proteomes" id="UP000236333"/>
    </source>
</evidence>
<feature type="compositionally biased region" description="Basic residues" evidence="1">
    <location>
        <begin position="1"/>
        <end position="10"/>
    </location>
</feature>
<proteinExistence type="predicted"/>
<evidence type="ECO:0008006" key="4">
    <source>
        <dbReference type="Google" id="ProtNLM"/>
    </source>
</evidence>
<organism evidence="2 3">
    <name type="scientific">Tetrabaena socialis</name>
    <dbReference type="NCBI Taxonomy" id="47790"/>
    <lineage>
        <taxon>Eukaryota</taxon>
        <taxon>Viridiplantae</taxon>
        <taxon>Chlorophyta</taxon>
        <taxon>core chlorophytes</taxon>
        <taxon>Chlorophyceae</taxon>
        <taxon>CS clade</taxon>
        <taxon>Chlamydomonadales</taxon>
        <taxon>Tetrabaenaceae</taxon>
        <taxon>Tetrabaena</taxon>
    </lineage>
</organism>
<dbReference type="GO" id="GO:0016279">
    <property type="term" value="F:protein-lysine N-methyltransferase activity"/>
    <property type="evidence" value="ECO:0007669"/>
    <property type="project" value="TreeGrafter"/>
</dbReference>
<dbReference type="SUPFAM" id="SSF82199">
    <property type="entry name" value="SET domain"/>
    <property type="match status" value="1"/>
</dbReference>
<feature type="region of interest" description="Disordered" evidence="1">
    <location>
        <begin position="1"/>
        <end position="90"/>
    </location>
</feature>
<dbReference type="CDD" id="cd10527">
    <property type="entry name" value="SET_LSMT"/>
    <property type="match status" value="1"/>
</dbReference>
<accession>A0A2J7ZVU6</accession>
<dbReference type="Proteomes" id="UP000236333">
    <property type="component" value="Unassembled WGS sequence"/>
</dbReference>
<feature type="compositionally biased region" description="Low complexity" evidence="1">
    <location>
        <begin position="31"/>
        <end position="71"/>
    </location>
</feature>
<feature type="region of interest" description="Disordered" evidence="1">
    <location>
        <begin position="104"/>
        <end position="153"/>
    </location>
</feature>
<dbReference type="EMBL" id="PGGS01000393">
    <property type="protein sequence ID" value="PNH04379.1"/>
    <property type="molecule type" value="Genomic_DNA"/>
</dbReference>
<comment type="caution">
    <text evidence="2">The sequence shown here is derived from an EMBL/GenBank/DDBJ whole genome shotgun (WGS) entry which is preliminary data.</text>
</comment>
<feature type="compositionally biased region" description="Low complexity" evidence="1">
    <location>
        <begin position="132"/>
        <end position="153"/>
    </location>
</feature>
<dbReference type="PANTHER" id="PTHR13271:SF154">
    <property type="entry name" value="GRIP DOMAIN-CONTAINING PROTEIN"/>
    <property type="match status" value="1"/>
</dbReference>
<dbReference type="PANTHER" id="PTHR13271">
    <property type="entry name" value="UNCHARACTERIZED PUTATIVE METHYLTRANSFERASE"/>
    <property type="match status" value="1"/>
</dbReference>
<feature type="compositionally biased region" description="Basic and acidic residues" evidence="1">
    <location>
        <begin position="11"/>
        <end position="21"/>
    </location>
</feature>
<sequence>MYDSPRKRRTDKGGQAKRGDDSTATCPDPAPGASTAGATDAAATSPATAAAPPAGEGACPAARGAAAALEGAGRGGAPHHTFSASPGLTAAAPVAESHAITEAPVAWGPGEPGREVGGPAEGAEGSGHRPEAVGAAPAARAQPPGSGAAAEAEALPAAGAGEAGLEGAAEEAPPAAEAELLRWLAERGAQVGVAIGRSSGGVRGLYAAAAVARGAVLARIPLSAAIALGSADETAPELAVQLLRERYRARPRYGPYFDVLPPPPPASVEDAAAAAAAPTTTAPTAAAATAPAAAASARPSWQPSCVEELQEEAVAALLGADLRRLAAQKREWMRQVWSGAASVRLPLARAVPRRQVGLAEFAWATCMVTSRSISGPGGSLLLIPLIDLANHCTGG</sequence>
<dbReference type="AlphaFoldDB" id="A0A2J7ZVU6"/>
<dbReference type="OrthoDB" id="549804at2759"/>
<gene>
    <name evidence="2" type="ORF">TSOC_009463</name>
</gene>
<evidence type="ECO:0000313" key="2">
    <source>
        <dbReference type="EMBL" id="PNH04379.1"/>
    </source>
</evidence>
<keyword evidence="3" id="KW-1185">Reference proteome</keyword>
<dbReference type="InterPro" id="IPR046341">
    <property type="entry name" value="SET_dom_sf"/>
</dbReference>
<name>A0A2J7ZVU6_9CHLO</name>
<reference evidence="2 3" key="1">
    <citation type="journal article" date="2017" name="Mol. Biol. Evol.">
        <title>The 4-celled Tetrabaena socialis nuclear genome reveals the essential components for genetic control of cell number at the origin of multicellularity in the volvocine lineage.</title>
        <authorList>
            <person name="Featherston J."/>
            <person name="Arakaki Y."/>
            <person name="Hanschen E.R."/>
            <person name="Ferris P.J."/>
            <person name="Michod R.E."/>
            <person name="Olson B.J.S.C."/>
            <person name="Nozaki H."/>
            <person name="Durand P.M."/>
        </authorList>
    </citation>
    <scope>NUCLEOTIDE SEQUENCE [LARGE SCALE GENOMIC DNA]</scope>
    <source>
        <strain evidence="2 3">NIES-571</strain>
    </source>
</reference>
<evidence type="ECO:0000256" key="1">
    <source>
        <dbReference type="SAM" id="MobiDB-lite"/>
    </source>
</evidence>
<dbReference type="InterPro" id="IPR050600">
    <property type="entry name" value="SETD3_SETD6_MTase"/>
</dbReference>
<protein>
    <recommendedName>
        <fullName evidence="4">SET domain-containing protein</fullName>
    </recommendedName>
</protein>